<dbReference type="EMBL" id="KT601716">
    <property type="protein sequence ID" value="ALJ99958.1"/>
    <property type="molecule type" value="mRNA"/>
</dbReference>
<evidence type="ECO:0000256" key="1">
    <source>
        <dbReference type="SAM" id="SignalP"/>
    </source>
</evidence>
<name>A0A0U2J6Z0_ASTRU</name>
<keyword evidence="1" id="KW-0732">Signal</keyword>
<dbReference type="AlphaFoldDB" id="A0A0U2J6Z0"/>
<organism evidence="2">
    <name type="scientific">Asterias rubens</name>
    <name type="common">Common European starfish</name>
    <name type="synonym">Asterias vulgaris</name>
    <dbReference type="NCBI Taxonomy" id="7604"/>
    <lineage>
        <taxon>Eukaryota</taxon>
        <taxon>Metazoa</taxon>
        <taxon>Echinodermata</taxon>
        <taxon>Eleutherozoa</taxon>
        <taxon>Asterozoa</taxon>
        <taxon>Asteroidea</taxon>
        <taxon>Forcipulatacea</taxon>
        <taxon>Forcipulatida</taxon>
        <taxon>Asteriidae</taxon>
        <taxon>Asterias</taxon>
    </lineage>
</organism>
<protein>
    <submittedName>
        <fullName evidence="2">Cholecystokinin-type</fullName>
    </submittedName>
</protein>
<evidence type="ECO:0000313" key="2">
    <source>
        <dbReference type="EMBL" id="ALJ99958.1"/>
    </source>
</evidence>
<accession>A0A0U2J6Z0</accession>
<sequence length="163" mass="18304">MSSWLTVAIATVTCLLLSPITCLPLHDVADGKERRELLHSTWLDPSGSTGQGTEELAETSKRLLGDNNRDSGIIDLLVALRDTNTNPRDLYLHGNTETARKRRQSKVDDYGHGLFWGKRGSNWSDHGVRAMTDKDTKRGGDDQYGFGLFFGKRNEEDYEDFTL</sequence>
<feature type="signal peptide" evidence="1">
    <location>
        <begin position="1"/>
        <end position="22"/>
    </location>
</feature>
<feature type="chain" id="PRO_5006830782" evidence="1">
    <location>
        <begin position="23"/>
        <end position="163"/>
    </location>
</feature>
<proteinExistence type="evidence at transcript level"/>
<reference evidence="2" key="1">
    <citation type="submission" date="2015-08" db="EMBL/GenBank/DDBJ databases">
        <authorList>
            <person name="Babu N.S."/>
            <person name="Beckwith C.J."/>
            <person name="Beseler K.G."/>
            <person name="Brison A."/>
            <person name="Carone J.V."/>
            <person name="Caskin T.P."/>
            <person name="Diamond M."/>
            <person name="Durham M.E."/>
            <person name="Foxe J.M."/>
            <person name="Go M."/>
            <person name="Henderson B.A."/>
            <person name="Jones I.B."/>
            <person name="McGettigan J.A."/>
            <person name="Micheletti S.J."/>
            <person name="Nasrallah M.E."/>
            <person name="Ortiz D."/>
            <person name="Piller C.R."/>
            <person name="Privatt S.R."/>
            <person name="Schneider S.L."/>
            <person name="Sharp S."/>
            <person name="Smith T.C."/>
            <person name="Stanton J.D."/>
            <person name="Ullery H.E."/>
            <person name="Wilson R.J."/>
            <person name="Serrano M.G."/>
            <person name="Buck G."/>
            <person name="Lee V."/>
            <person name="Wang Y."/>
            <person name="Carvalho R."/>
            <person name="Voegtly L."/>
            <person name="Shi R."/>
            <person name="Duckworth R."/>
            <person name="Johnson A."/>
            <person name="Loviza R."/>
            <person name="Walstead R."/>
            <person name="Shah Z."/>
            <person name="Kiflezghi M."/>
            <person name="Wade K."/>
            <person name="Ball S.L."/>
            <person name="Bradley K.W."/>
            <person name="Asai D.J."/>
            <person name="Bowman C.A."/>
            <person name="Russell D.A."/>
            <person name="Pope W.H."/>
            <person name="Jacobs-Sera D."/>
            <person name="Hendrix R.W."/>
            <person name="Hatfull G.F."/>
        </authorList>
    </citation>
    <scope>NUCLEOTIDE SEQUENCE</scope>
    <source>
        <tissue evidence="2">Radial nerve</tissue>
    </source>
</reference>
<dbReference type="OrthoDB" id="10089480at2759"/>